<dbReference type="EMBL" id="UINC01166198">
    <property type="protein sequence ID" value="SVD68020.1"/>
    <property type="molecule type" value="Genomic_DNA"/>
</dbReference>
<name>A0A382XAZ5_9ZZZZ</name>
<sequence length="59" mass="6642">VDRRFPSDTDTPEQSGIGFACRGVDFGSRMKSLERIPYCDISDTVLVPVNVFVLQDMIF</sequence>
<accession>A0A382XAZ5</accession>
<organism evidence="1">
    <name type="scientific">marine metagenome</name>
    <dbReference type="NCBI Taxonomy" id="408172"/>
    <lineage>
        <taxon>unclassified sequences</taxon>
        <taxon>metagenomes</taxon>
        <taxon>ecological metagenomes</taxon>
    </lineage>
</organism>
<evidence type="ECO:0000313" key="1">
    <source>
        <dbReference type="EMBL" id="SVD68020.1"/>
    </source>
</evidence>
<protein>
    <submittedName>
        <fullName evidence="1">Uncharacterized protein</fullName>
    </submittedName>
</protein>
<feature type="non-terminal residue" evidence="1">
    <location>
        <position position="1"/>
    </location>
</feature>
<gene>
    <name evidence="1" type="ORF">METZ01_LOCUS420874</name>
</gene>
<dbReference type="AlphaFoldDB" id="A0A382XAZ5"/>
<proteinExistence type="predicted"/>
<reference evidence="1" key="1">
    <citation type="submission" date="2018-05" db="EMBL/GenBank/DDBJ databases">
        <authorList>
            <person name="Lanie J.A."/>
            <person name="Ng W.-L."/>
            <person name="Kazmierczak K.M."/>
            <person name="Andrzejewski T.M."/>
            <person name="Davidsen T.M."/>
            <person name="Wayne K.J."/>
            <person name="Tettelin H."/>
            <person name="Glass J.I."/>
            <person name="Rusch D."/>
            <person name="Podicherti R."/>
            <person name="Tsui H.-C.T."/>
            <person name="Winkler M.E."/>
        </authorList>
    </citation>
    <scope>NUCLEOTIDE SEQUENCE</scope>
</reference>